<proteinExistence type="predicted"/>
<keyword evidence="2" id="KW-1185">Reference proteome</keyword>
<reference evidence="1 2" key="1">
    <citation type="submission" date="2014-04" db="EMBL/GenBank/DDBJ databases">
        <authorList>
            <consortium name="DOE Joint Genome Institute"/>
            <person name="Kuo A."/>
            <person name="Kohler A."/>
            <person name="Nagy L.G."/>
            <person name="Floudas D."/>
            <person name="Copeland A."/>
            <person name="Barry K.W."/>
            <person name="Cichocki N."/>
            <person name="Veneault-Fourrey C."/>
            <person name="LaButti K."/>
            <person name="Lindquist E.A."/>
            <person name="Lipzen A."/>
            <person name="Lundell T."/>
            <person name="Morin E."/>
            <person name="Murat C."/>
            <person name="Sun H."/>
            <person name="Tunlid A."/>
            <person name="Henrissat B."/>
            <person name="Grigoriev I.V."/>
            <person name="Hibbett D.S."/>
            <person name="Martin F."/>
            <person name="Nordberg H.P."/>
            <person name="Cantor M.N."/>
            <person name="Hua S.X."/>
        </authorList>
    </citation>
    <scope>NUCLEOTIDE SEQUENCE [LARGE SCALE GENOMIC DNA]</scope>
    <source>
        <strain evidence="1 2">Foug A</strain>
    </source>
</reference>
<evidence type="ECO:0000313" key="1">
    <source>
        <dbReference type="EMBL" id="KIM66738.1"/>
    </source>
</evidence>
<dbReference type="OrthoDB" id="2684112at2759"/>
<dbReference type="EMBL" id="KN822015">
    <property type="protein sequence ID" value="KIM66738.1"/>
    <property type="molecule type" value="Genomic_DNA"/>
</dbReference>
<organism evidence="1 2">
    <name type="scientific">Scleroderma citrinum Foug A</name>
    <dbReference type="NCBI Taxonomy" id="1036808"/>
    <lineage>
        <taxon>Eukaryota</taxon>
        <taxon>Fungi</taxon>
        <taxon>Dikarya</taxon>
        <taxon>Basidiomycota</taxon>
        <taxon>Agaricomycotina</taxon>
        <taxon>Agaricomycetes</taxon>
        <taxon>Agaricomycetidae</taxon>
        <taxon>Boletales</taxon>
        <taxon>Sclerodermatineae</taxon>
        <taxon>Sclerodermataceae</taxon>
        <taxon>Scleroderma</taxon>
    </lineage>
</organism>
<accession>A0A0C2ZZ98</accession>
<dbReference type="HOGENOM" id="CLU_1441827_0_0_1"/>
<reference evidence="2" key="2">
    <citation type="submission" date="2015-01" db="EMBL/GenBank/DDBJ databases">
        <title>Evolutionary Origins and Diversification of the Mycorrhizal Mutualists.</title>
        <authorList>
            <consortium name="DOE Joint Genome Institute"/>
            <consortium name="Mycorrhizal Genomics Consortium"/>
            <person name="Kohler A."/>
            <person name="Kuo A."/>
            <person name="Nagy L.G."/>
            <person name="Floudas D."/>
            <person name="Copeland A."/>
            <person name="Barry K.W."/>
            <person name="Cichocki N."/>
            <person name="Veneault-Fourrey C."/>
            <person name="LaButti K."/>
            <person name="Lindquist E.A."/>
            <person name="Lipzen A."/>
            <person name="Lundell T."/>
            <person name="Morin E."/>
            <person name="Murat C."/>
            <person name="Riley R."/>
            <person name="Ohm R."/>
            <person name="Sun H."/>
            <person name="Tunlid A."/>
            <person name="Henrissat B."/>
            <person name="Grigoriev I.V."/>
            <person name="Hibbett D.S."/>
            <person name="Martin F."/>
        </authorList>
    </citation>
    <scope>NUCLEOTIDE SEQUENCE [LARGE SCALE GENOMIC DNA]</scope>
    <source>
        <strain evidence="2">Foug A</strain>
    </source>
</reference>
<protein>
    <submittedName>
        <fullName evidence="1">Uncharacterized protein</fullName>
    </submittedName>
</protein>
<dbReference type="Proteomes" id="UP000053989">
    <property type="component" value="Unassembled WGS sequence"/>
</dbReference>
<sequence>MSDSCVQFRYERASPTRVPRMLICPITNGLCRCEHRPPPHKTAFVMNRSLMLLLEDAGAPLVGMHQRNDRISGLVDAIFVSLHLLIRLLLRGTAFFFCPMITDIINAGHLFWYAVYRVAFFVVDVAHIAERTTGIDRLIRSVFPSPFLLVIVADQDCFKKLLVLWPYHVLYDNIFAFLFEGDIIWTVH</sequence>
<name>A0A0C2ZZ98_9AGAM</name>
<dbReference type="AlphaFoldDB" id="A0A0C2ZZ98"/>
<gene>
    <name evidence="1" type="ORF">SCLCIDRAFT_21538</name>
</gene>
<dbReference type="InParanoid" id="A0A0C2ZZ98"/>
<evidence type="ECO:0000313" key="2">
    <source>
        <dbReference type="Proteomes" id="UP000053989"/>
    </source>
</evidence>